<proteinExistence type="predicted"/>
<dbReference type="InterPro" id="IPR010432">
    <property type="entry name" value="RDD"/>
</dbReference>
<evidence type="ECO:0000256" key="4">
    <source>
        <dbReference type="ARBA" id="ARBA00022989"/>
    </source>
</evidence>
<evidence type="ECO:0000256" key="2">
    <source>
        <dbReference type="ARBA" id="ARBA00022475"/>
    </source>
</evidence>
<dbReference type="Pfam" id="PF22564">
    <property type="entry name" value="HAAS"/>
    <property type="match status" value="1"/>
</dbReference>
<feature type="transmembrane region" description="Helical" evidence="6">
    <location>
        <begin position="88"/>
        <end position="108"/>
    </location>
</feature>
<feature type="transmembrane region" description="Helical" evidence="6">
    <location>
        <begin position="216"/>
        <end position="240"/>
    </location>
</feature>
<gene>
    <name evidence="8" type="ORF">SAMN05444406_10740</name>
</gene>
<evidence type="ECO:0000256" key="3">
    <source>
        <dbReference type="ARBA" id="ARBA00022692"/>
    </source>
</evidence>
<dbReference type="Pfam" id="PF06271">
    <property type="entry name" value="RDD"/>
    <property type="match status" value="1"/>
</dbReference>
<keyword evidence="2" id="KW-1003">Cell membrane</keyword>
<evidence type="ECO:0000256" key="1">
    <source>
        <dbReference type="ARBA" id="ARBA00004651"/>
    </source>
</evidence>
<sequence>MKKSEFLRELRYNLMGKISDDELENIIMDYDEIFESGKAENKTEDEISDMIGSPALVANTILDEWPNNNTSKPGAESSYPVAPLGRRVVAFIIDYILSLVPLALLVIIGEAPRFVLFLILPMMMYNPVLPVFFIFNSLHLFRPQPGVILHYSSSSPTVDTIHIILILAGFIFFWLYSTLAMIIMKDKTIGMRLMNIKVVKRDRTALRPIDVLVRQFIGKVLLASLTWNISYIVSFFWAVFSKANNTVHDKLAGTMVVEDVRDGH</sequence>
<dbReference type="Proteomes" id="UP000198577">
    <property type="component" value="Unassembled WGS sequence"/>
</dbReference>
<evidence type="ECO:0000256" key="6">
    <source>
        <dbReference type="SAM" id="Phobius"/>
    </source>
</evidence>
<dbReference type="EMBL" id="FOXR01000007">
    <property type="protein sequence ID" value="SFP94825.1"/>
    <property type="molecule type" value="Genomic_DNA"/>
</dbReference>
<evidence type="ECO:0000256" key="5">
    <source>
        <dbReference type="ARBA" id="ARBA00023136"/>
    </source>
</evidence>
<evidence type="ECO:0000313" key="8">
    <source>
        <dbReference type="EMBL" id="SFP94825.1"/>
    </source>
</evidence>
<comment type="subcellular location">
    <subcellularLocation>
        <location evidence="1">Cell membrane</location>
        <topology evidence="1">Multi-pass membrane protein</topology>
    </subcellularLocation>
</comment>
<keyword evidence="4 6" id="KW-1133">Transmembrane helix</keyword>
<dbReference type="GO" id="GO:0005886">
    <property type="term" value="C:plasma membrane"/>
    <property type="evidence" value="ECO:0007669"/>
    <property type="project" value="UniProtKB-SubCell"/>
</dbReference>
<evidence type="ECO:0000259" key="7">
    <source>
        <dbReference type="Pfam" id="PF06271"/>
    </source>
</evidence>
<protein>
    <submittedName>
        <fullName evidence="8">Uncharacterized membrane protein</fullName>
    </submittedName>
</protein>
<dbReference type="AlphaFoldDB" id="A0A1I5UHS1"/>
<feature type="domain" description="RDD" evidence="7">
    <location>
        <begin position="81"/>
        <end position="253"/>
    </location>
</feature>
<feature type="transmembrane region" description="Helical" evidence="6">
    <location>
        <begin position="161"/>
        <end position="184"/>
    </location>
</feature>
<dbReference type="RefSeq" id="WP_177206092.1">
    <property type="nucleotide sequence ID" value="NZ_FOXR01000007.1"/>
</dbReference>
<accession>A0A1I5UHS1</accession>
<dbReference type="STRING" id="937334.SAMN05444406_10740"/>
<dbReference type="PANTHER" id="PTHR36115">
    <property type="entry name" value="PROLINE-RICH ANTIGEN HOMOLOG-RELATED"/>
    <property type="match status" value="1"/>
</dbReference>
<feature type="transmembrane region" description="Helical" evidence="6">
    <location>
        <begin position="115"/>
        <end position="141"/>
    </location>
</feature>
<reference evidence="8 9" key="1">
    <citation type="submission" date="2016-10" db="EMBL/GenBank/DDBJ databases">
        <authorList>
            <person name="de Groot N.N."/>
        </authorList>
    </citation>
    <scope>NUCLEOTIDE SEQUENCE [LARGE SCALE GENOMIC DNA]</scope>
    <source>
        <strain evidence="8 9">DSM 20678</strain>
    </source>
</reference>
<name>A0A1I5UHS1_9FIRM</name>
<keyword evidence="5 6" id="KW-0472">Membrane</keyword>
<keyword evidence="9" id="KW-1185">Reference proteome</keyword>
<evidence type="ECO:0000313" key="9">
    <source>
        <dbReference type="Proteomes" id="UP000198577"/>
    </source>
</evidence>
<keyword evidence="3 6" id="KW-0812">Transmembrane</keyword>
<organism evidence="8 9">
    <name type="scientific">Caldicoprobacter faecalis</name>
    <dbReference type="NCBI Taxonomy" id="937334"/>
    <lineage>
        <taxon>Bacteria</taxon>
        <taxon>Bacillati</taxon>
        <taxon>Bacillota</taxon>
        <taxon>Clostridia</taxon>
        <taxon>Caldicoprobacterales</taxon>
        <taxon>Caldicoprobacteraceae</taxon>
        <taxon>Caldicoprobacter</taxon>
    </lineage>
</organism>
<dbReference type="InterPro" id="IPR051791">
    <property type="entry name" value="Pra-immunoreactive"/>
</dbReference>